<keyword evidence="3" id="KW-1134">Transmembrane beta strand</keyword>
<dbReference type="eggNOG" id="COG4771">
    <property type="taxonomic scope" value="Bacteria"/>
</dbReference>
<dbReference type="STRING" id="714943.Mucpa_5275"/>
<dbReference type="Gene3D" id="2.40.170.20">
    <property type="entry name" value="TonB-dependent receptor, beta-barrel domain"/>
    <property type="match status" value="1"/>
</dbReference>
<keyword evidence="11" id="KW-1185">Reference proteome</keyword>
<dbReference type="GO" id="GO:0009279">
    <property type="term" value="C:cell outer membrane"/>
    <property type="evidence" value="ECO:0007669"/>
    <property type="project" value="UniProtKB-SubCell"/>
</dbReference>
<evidence type="ECO:0000256" key="6">
    <source>
        <dbReference type="ARBA" id="ARBA00023136"/>
    </source>
</evidence>
<dbReference type="HOGENOM" id="CLU_016599_0_0_10"/>
<dbReference type="SUPFAM" id="SSF49464">
    <property type="entry name" value="Carboxypeptidase regulatory domain-like"/>
    <property type="match status" value="1"/>
</dbReference>
<evidence type="ECO:0000313" key="11">
    <source>
        <dbReference type="Proteomes" id="UP000002774"/>
    </source>
</evidence>
<keyword evidence="4 8" id="KW-0812">Transmembrane</keyword>
<dbReference type="PANTHER" id="PTHR30069">
    <property type="entry name" value="TONB-DEPENDENT OUTER MEMBRANE RECEPTOR"/>
    <property type="match status" value="1"/>
</dbReference>
<feature type="domain" description="TonB-dependent receptor plug" evidence="9">
    <location>
        <begin position="184"/>
        <end position="260"/>
    </location>
</feature>
<evidence type="ECO:0000256" key="8">
    <source>
        <dbReference type="SAM" id="Phobius"/>
    </source>
</evidence>
<dbReference type="InterPro" id="IPR012910">
    <property type="entry name" value="Plug_dom"/>
</dbReference>
<dbReference type="InterPro" id="IPR008969">
    <property type="entry name" value="CarboxyPept-like_regulatory"/>
</dbReference>
<feature type="transmembrane region" description="Helical" evidence="8">
    <location>
        <begin position="6"/>
        <end position="27"/>
    </location>
</feature>
<sequence>MLYVKKINIIFKPSSLIIFGFIYMVFHQLKNINCKLFKLIKYIFCLINCLGVSITALYGQGKFTVSGTVKDTLTGEALIGATLKAEPAHPAGVITNSYGFYSITLSPGQHTIYISYIGYQTKAVAVNLLKDTRLNVEMNASAVLNEVMISDRSAARDNVSRPQMGVDKLNISDISNIPVLLGERDIIKTIELLPGVKSTGDANTGFYVRGGGADQNLVLLDGATVYNASHLFGFFSTFNSDAIKEVSLYKGGMSAEYGGRLSSVLDIKMDDGNNKRFGIEGGIGLISSRIKVEGPIVKNKSSFMISARRTYADAFLRLSSDTAVNTTSLYFYDVNAKANYQLNDKNTIYLSGYLGRDDVGLKSAFSTDWGNTMGTFRWNHLYNTKLFSNTSLIYSKYNYTIINYTSTDNFKVVSKIEDINLKQDFDYFINNDNTLRFGANIVHHTVVPGDISTSLKSNYTSKIIENRYAFEGAAYVSDNWQPTGQLSFLYGIRLNAFALYGPGTFSTYNANGSIALATKYASGANVVNYINIEPRFSASYTINSQNSVKASYNLNTQNIHLLSNSTSSLPTDLYVLSSNNIKPGIANQVALGYYHNFDDNGYEFSAESYYKWLSNEIDYKDNATLVANTNIESELVYGSGRAYGLEFFLKKKYGSYKGWIGYTLSKTERKFDAINNGRYFPARQDRTHDISLVNLYKLNKRWGLSAVFVYGTGNAVTYPAGKYLLGGITTYYYGQRNGSRLPANSRLDVAATLDGRQHKSYHSSWTFGVYNAYNRKNPYSVAFRDSDDKPPHTEAVETSLFGIIPSITWNFQFK</sequence>
<keyword evidence="8" id="KW-1133">Transmembrane helix</keyword>
<proteinExistence type="predicted"/>
<dbReference type="Gene3D" id="2.60.40.1120">
    <property type="entry name" value="Carboxypeptidase-like, regulatory domain"/>
    <property type="match status" value="1"/>
</dbReference>
<dbReference type="SUPFAM" id="SSF56935">
    <property type="entry name" value="Porins"/>
    <property type="match status" value="1"/>
</dbReference>
<evidence type="ECO:0000256" key="7">
    <source>
        <dbReference type="ARBA" id="ARBA00023237"/>
    </source>
</evidence>
<evidence type="ECO:0000256" key="5">
    <source>
        <dbReference type="ARBA" id="ARBA00022729"/>
    </source>
</evidence>
<evidence type="ECO:0000256" key="2">
    <source>
        <dbReference type="ARBA" id="ARBA00022448"/>
    </source>
</evidence>
<keyword evidence="2" id="KW-0813">Transport</keyword>
<evidence type="ECO:0000259" key="9">
    <source>
        <dbReference type="Pfam" id="PF07715"/>
    </source>
</evidence>
<name>H1Y5J8_9SPHI</name>
<reference evidence="10" key="1">
    <citation type="submission" date="2011-09" db="EMBL/GenBank/DDBJ databases">
        <title>The permanent draft genome of Mucilaginibacter paludis DSM 18603.</title>
        <authorList>
            <consortium name="US DOE Joint Genome Institute (JGI-PGF)"/>
            <person name="Lucas S."/>
            <person name="Han J."/>
            <person name="Lapidus A."/>
            <person name="Bruce D."/>
            <person name="Goodwin L."/>
            <person name="Pitluck S."/>
            <person name="Peters L."/>
            <person name="Kyrpides N."/>
            <person name="Mavromatis K."/>
            <person name="Ivanova N."/>
            <person name="Mikhailova N."/>
            <person name="Held B."/>
            <person name="Detter J.C."/>
            <person name="Tapia R."/>
            <person name="Han C."/>
            <person name="Land M."/>
            <person name="Hauser L."/>
            <person name="Markowitz V."/>
            <person name="Cheng J.-F."/>
            <person name="Hugenholtz P."/>
            <person name="Woyke T."/>
            <person name="Wu D."/>
            <person name="Tindall B."/>
            <person name="Brambilla E."/>
            <person name="Klenk H.-P."/>
            <person name="Eisen J.A."/>
        </authorList>
    </citation>
    <scope>NUCLEOTIDE SEQUENCE [LARGE SCALE GENOMIC DNA]</scope>
    <source>
        <strain evidence="10">DSM 18603</strain>
    </source>
</reference>
<dbReference type="InterPro" id="IPR036942">
    <property type="entry name" value="Beta-barrel_TonB_sf"/>
</dbReference>
<evidence type="ECO:0000256" key="1">
    <source>
        <dbReference type="ARBA" id="ARBA00004571"/>
    </source>
</evidence>
<dbReference type="Pfam" id="PF07715">
    <property type="entry name" value="Plug"/>
    <property type="match status" value="1"/>
</dbReference>
<evidence type="ECO:0000313" key="10">
    <source>
        <dbReference type="EMBL" id="EHQ29350.1"/>
    </source>
</evidence>
<accession>H1Y5J8</accession>
<comment type="subcellular location">
    <subcellularLocation>
        <location evidence="1">Cell outer membrane</location>
        <topology evidence="1">Multi-pass membrane protein</topology>
    </subcellularLocation>
</comment>
<dbReference type="Pfam" id="PF13715">
    <property type="entry name" value="CarbopepD_reg_2"/>
    <property type="match status" value="1"/>
</dbReference>
<dbReference type="Proteomes" id="UP000002774">
    <property type="component" value="Chromosome"/>
</dbReference>
<gene>
    <name evidence="10" type="ORF">Mucpa_5275</name>
</gene>
<organism evidence="10 11">
    <name type="scientific">Mucilaginibacter paludis DSM 18603</name>
    <dbReference type="NCBI Taxonomy" id="714943"/>
    <lineage>
        <taxon>Bacteria</taxon>
        <taxon>Pseudomonadati</taxon>
        <taxon>Bacteroidota</taxon>
        <taxon>Sphingobacteriia</taxon>
        <taxon>Sphingobacteriales</taxon>
        <taxon>Sphingobacteriaceae</taxon>
        <taxon>Mucilaginibacter</taxon>
    </lineage>
</organism>
<keyword evidence="7" id="KW-0998">Cell outer membrane</keyword>
<dbReference type="InterPro" id="IPR039426">
    <property type="entry name" value="TonB-dep_rcpt-like"/>
</dbReference>
<dbReference type="EMBL" id="CM001403">
    <property type="protein sequence ID" value="EHQ29350.1"/>
    <property type="molecule type" value="Genomic_DNA"/>
</dbReference>
<dbReference type="Gene3D" id="2.170.130.10">
    <property type="entry name" value="TonB-dependent receptor, plug domain"/>
    <property type="match status" value="1"/>
</dbReference>
<keyword evidence="6 8" id="KW-0472">Membrane</keyword>
<dbReference type="GO" id="GO:0015344">
    <property type="term" value="F:siderophore uptake transmembrane transporter activity"/>
    <property type="evidence" value="ECO:0007669"/>
    <property type="project" value="TreeGrafter"/>
</dbReference>
<keyword evidence="5" id="KW-0732">Signal</keyword>
<dbReference type="GO" id="GO:0044718">
    <property type="term" value="P:siderophore transmembrane transport"/>
    <property type="evidence" value="ECO:0007669"/>
    <property type="project" value="TreeGrafter"/>
</dbReference>
<dbReference type="AlphaFoldDB" id="H1Y5J8"/>
<protein>
    <submittedName>
        <fullName evidence="10">TonB-dependent receptor plug</fullName>
    </submittedName>
</protein>
<evidence type="ECO:0000256" key="3">
    <source>
        <dbReference type="ARBA" id="ARBA00022452"/>
    </source>
</evidence>
<dbReference type="PANTHER" id="PTHR30069:SF29">
    <property type="entry name" value="HEMOGLOBIN AND HEMOGLOBIN-HAPTOGLOBIN-BINDING PROTEIN 1-RELATED"/>
    <property type="match status" value="1"/>
</dbReference>
<evidence type="ECO:0000256" key="4">
    <source>
        <dbReference type="ARBA" id="ARBA00022692"/>
    </source>
</evidence>
<dbReference type="InterPro" id="IPR037066">
    <property type="entry name" value="Plug_dom_sf"/>
</dbReference>
<keyword evidence="10" id="KW-0675">Receptor</keyword>